<dbReference type="HOGENOM" id="CLU_658712_0_0_9"/>
<dbReference type="AlphaFoldDB" id="F5RJ68"/>
<keyword evidence="2" id="KW-1185">Reference proteome</keyword>
<evidence type="ECO:0008006" key="3">
    <source>
        <dbReference type="Google" id="ProtNLM"/>
    </source>
</evidence>
<sequence length="447" mass="50182">MEETRPVPIIERQVILMPEEVRAIQCRSCGGAMYSDPKAAAYVCAFCGTSVPWTNEQVFWASPITFRHKPVQVIDGAMKLGHVEVMTGVDPHNERVLSQKYRQKSVAGKLALWDDTTVEAFAGVCQLTFVCPFCGGEFTGESTQHFFTCGYCNNTFEDEELVRPGAYRRAFIMGVGAENVPGKAIPFAVTMTQAQNAARILSQKFPQEFVGQDIERRIRTEMTAVYIPFSLADLSVKMSVHSNRGDFEAYEEIVNWACPDTTLYDIHLLDRLDPWDFGAVTPFDPAFAEGIFRVAAAANNASRADVIDNLLAERLVTDLKDSFALTKAEIMRWGRDFRKHKSATFLLPVYYLDRRAEDGEKTRQVRIAVNGQTGKSAAFFYQYDREERYVVRAPSHPRAMSNEHTVRTPPVAVKRVGSPFLHRTIPLDAAVEKSFGQRLRGLFGFGS</sequence>
<dbReference type="eggNOG" id="ENOG5033SDG">
    <property type="taxonomic scope" value="Bacteria"/>
</dbReference>
<proteinExistence type="predicted"/>
<dbReference type="RefSeq" id="WP_006305133.1">
    <property type="nucleotide sequence ID" value="NZ_GL892076.1"/>
</dbReference>
<dbReference type="STRING" id="888060.HMPREF9081_0303"/>
<protein>
    <recommendedName>
        <fullName evidence="3">TFIIB-type zinc ribbon-containing protein</fullName>
    </recommendedName>
</protein>
<name>F5RJ68_9FIRM</name>
<dbReference type="Proteomes" id="UP000004067">
    <property type="component" value="Unassembled WGS sequence"/>
</dbReference>
<evidence type="ECO:0000313" key="2">
    <source>
        <dbReference type="Proteomes" id="UP000004067"/>
    </source>
</evidence>
<dbReference type="EMBL" id="AFHQ01000007">
    <property type="protein sequence ID" value="EGK62054.1"/>
    <property type="molecule type" value="Genomic_DNA"/>
</dbReference>
<organism evidence="1 2">
    <name type="scientific">Centipeda periodontii DSM 2778</name>
    <dbReference type="NCBI Taxonomy" id="888060"/>
    <lineage>
        <taxon>Bacteria</taxon>
        <taxon>Bacillati</taxon>
        <taxon>Bacillota</taxon>
        <taxon>Negativicutes</taxon>
        <taxon>Selenomonadales</taxon>
        <taxon>Selenomonadaceae</taxon>
        <taxon>Centipeda</taxon>
    </lineage>
</organism>
<evidence type="ECO:0000313" key="1">
    <source>
        <dbReference type="EMBL" id="EGK62054.1"/>
    </source>
</evidence>
<reference evidence="1 2" key="1">
    <citation type="submission" date="2011-04" db="EMBL/GenBank/DDBJ databases">
        <authorList>
            <person name="Muzny D."/>
            <person name="Qin X."/>
            <person name="Deng J."/>
            <person name="Jiang H."/>
            <person name="Liu Y."/>
            <person name="Qu J."/>
            <person name="Song X.-Z."/>
            <person name="Zhang L."/>
            <person name="Thornton R."/>
            <person name="Coyle M."/>
            <person name="Francisco L."/>
            <person name="Jackson L."/>
            <person name="Javaid M."/>
            <person name="Korchina V."/>
            <person name="Kovar C."/>
            <person name="Mata R."/>
            <person name="Mathew T."/>
            <person name="Ngo R."/>
            <person name="Nguyen L."/>
            <person name="Nguyen N."/>
            <person name="Okwuonu G."/>
            <person name="Ongeri F."/>
            <person name="Pham C."/>
            <person name="Simmons D."/>
            <person name="Wilczek-Boney K."/>
            <person name="Hale W."/>
            <person name="Jakkamsetti A."/>
            <person name="Pham P."/>
            <person name="Ruth R."/>
            <person name="San Lucas F."/>
            <person name="Warren J."/>
            <person name="Zhang J."/>
            <person name="Zhao Z."/>
            <person name="Zhou C."/>
            <person name="Zhu D."/>
            <person name="Lee S."/>
            <person name="Bess C."/>
            <person name="Blankenburg K."/>
            <person name="Forbes L."/>
            <person name="Fu Q."/>
            <person name="Gubbala S."/>
            <person name="Hirani K."/>
            <person name="Jayaseelan J.C."/>
            <person name="Lara F."/>
            <person name="Munidasa M."/>
            <person name="Palculict T."/>
            <person name="Patil S."/>
            <person name="Pu L.-L."/>
            <person name="Saada N."/>
            <person name="Tang L."/>
            <person name="Weissenberger G."/>
            <person name="Zhu Y."/>
            <person name="Hemphill L."/>
            <person name="Shang Y."/>
            <person name="Youmans B."/>
            <person name="Ayvaz T."/>
            <person name="Ross M."/>
            <person name="Santibanez J."/>
            <person name="Aqrawi P."/>
            <person name="Gross S."/>
            <person name="Joshi V."/>
            <person name="Fowler G."/>
            <person name="Nazareth L."/>
            <person name="Reid J."/>
            <person name="Worley K."/>
            <person name="Petrosino J."/>
            <person name="Highlander S."/>
            <person name="Gibbs R."/>
        </authorList>
    </citation>
    <scope>NUCLEOTIDE SEQUENCE [LARGE SCALE GENOMIC DNA]</scope>
    <source>
        <strain evidence="1 2">DSM 2778</strain>
    </source>
</reference>
<accession>F5RJ68</accession>
<comment type="caution">
    <text evidence="1">The sequence shown here is derived from an EMBL/GenBank/DDBJ whole genome shotgun (WGS) entry which is preliminary data.</text>
</comment>
<gene>
    <name evidence="1" type="ORF">HMPREF9081_0303</name>
</gene>